<feature type="compositionally biased region" description="Basic and acidic residues" evidence="1">
    <location>
        <begin position="336"/>
        <end position="349"/>
    </location>
</feature>
<evidence type="ECO:0000313" key="3">
    <source>
        <dbReference type="RefSeq" id="XP_013863757.1"/>
    </source>
</evidence>
<dbReference type="Pfam" id="PF15479">
    <property type="entry name" value="DUF4639"/>
    <property type="match status" value="1"/>
</dbReference>
<evidence type="ECO:0000256" key="1">
    <source>
        <dbReference type="SAM" id="MobiDB-lite"/>
    </source>
</evidence>
<dbReference type="InParanoid" id="A0A2I4B7P0"/>
<feature type="region of interest" description="Disordered" evidence="1">
    <location>
        <begin position="1"/>
        <end position="40"/>
    </location>
</feature>
<proteinExistence type="predicted"/>
<dbReference type="InterPro" id="IPR028042">
    <property type="entry name" value="DUF4639"/>
</dbReference>
<dbReference type="RefSeq" id="XP_013863757.1">
    <property type="nucleotide sequence ID" value="XM_014008303.1"/>
</dbReference>
<feature type="compositionally biased region" description="Polar residues" evidence="1">
    <location>
        <begin position="147"/>
        <end position="158"/>
    </location>
</feature>
<dbReference type="OrthoDB" id="193650at2759"/>
<dbReference type="AlphaFoldDB" id="A0A2I4B7P0"/>
<feature type="compositionally biased region" description="Basic and acidic residues" evidence="1">
    <location>
        <begin position="172"/>
        <end position="188"/>
    </location>
</feature>
<dbReference type="KEGG" id="alim:106517449"/>
<name>A0A2I4B7P0_AUSLI</name>
<dbReference type="STRING" id="52670.A0A2I4B7P0"/>
<gene>
    <name evidence="3" type="primary">c20h2orf81</name>
</gene>
<protein>
    <submittedName>
        <fullName evidence="3">Uncharacterized protein C2orf81 homolog</fullName>
    </submittedName>
</protein>
<accession>A0A2I4B7P0</accession>
<reference evidence="3" key="1">
    <citation type="submission" date="2025-08" db="UniProtKB">
        <authorList>
            <consortium name="RefSeq"/>
        </authorList>
    </citation>
    <scope>IDENTIFICATION</scope>
    <source>
        <strain evidence="3">Quisiro</strain>
        <tissue evidence="3">Liver</tissue>
    </source>
</reference>
<dbReference type="Proteomes" id="UP000192220">
    <property type="component" value="Unplaced"/>
</dbReference>
<dbReference type="CTD" id="100536360"/>
<dbReference type="PANTHER" id="PTHR34438">
    <property type="entry name" value="SI:DKEY-97L20.6"/>
    <property type="match status" value="1"/>
</dbReference>
<sequence length="427" mass="47625">MAQFAPKTKPTKPKSRSSIKETAKSRSTIKETTPTGHEQETEYIIPGRLSQHQWNAMLIQEDADEIVGEVMDKLLGNVMDRCYQVYIERQLVPYSASWAGKYLTQNVEQLFCLNAEERPEELTKTEDSEPMAATPDSGAQGCFPVVQASNQPQCTSQQEFDEDQVPVQIEPSVKKESPVKQVEKERRPNTPFSGPACVVPCPHPPAKTNRKEEQGNKRPPKKVPVKVQPSLSSSVTKNNEEVKSNSTDDTAFKDKATSVYLENSRPIPKLDPSRLPQRYIFPEYEIVDPIKPTPKRHGGLPRLEPKSDKSLKPPVSSKDQPKMLQKRSENNVCLSEDEKEREASGSLRSDMKVLAKSVSLLDSRAVKGSPVKLVYPSESTKMMPIRSDVSVPMFSVDQVTAGPPPRVTPLIQTVADSEDASSCFRHE</sequence>
<organism evidence="2 3">
    <name type="scientific">Austrofundulus limnaeus</name>
    <name type="common">Annual killifish</name>
    <dbReference type="NCBI Taxonomy" id="52670"/>
    <lineage>
        <taxon>Eukaryota</taxon>
        <taxon>Metazoa</taxon>
        <taxon>Chordata</taxon>
        <taxon>Craniata</taxon>
        <taxon>Vertebrata</taxon>
        <taxon>Euteleostomi</taxon>
        <taxon>Actinopterygii</taxon>
        <taxon>Neopterygii</taxon>
        <taxon>Teleostei</taxon>
        <taxon>Neoteleostei</taxon>
        <taxon>Acanthomorphata</taxon>
        <taxon>Ovalentaria</taxon>
        <taxon>Atherinomorphae</taxon>
        <taxon>Cyprinodontiformes</taxon>
        <taxon>Rivulidae</taxon>
        <taxon>Austrofundulus</taxon>
    </lineage>
</organism>
<feature type="region of interest" description="Disordered" evidence="1">
    <location>
        <begin position="119"/>
        <end position="349"/>
    </location>
</feature>
<evidence type="ECO:0000313" key="2">
    <source>
        <dbReference type="Proteomes" id="UP000192220"/>
    </source>
</evidence>
<feature type="compositionally biased region" description="Low complexity" evidence="1">
    <location>
        <begin position="225"/>
        <end position="235"/>
    </location>
</feature>
<keyword evidence="2" id="KW-1185">Reference proteome</keyword>
<dbReference type="PANTHER" id="PTHR34438:SF1">
    <property type="entry name" value="CHROMOSOME 2 OPEN READING FRAME 81"/>
    <property type="match status" value="1"/>
</dbReference>